<dbReference type="InterPro" id="IPR020828">
    <property type="entry name" value="GlycerAld_3-P_DH_NAD(P)-bd"/>
</dbReference>
<feature type="binding site" evidence="6">
    <location>
        <position position="185"/>
    </location>
    <ligand>
        <name>D-glyceraldehyde 3-phosphate</name>
        <dbReference type="ChEBI" id="CHEBI:59776"/>
    </ligand>
</feature>
<evidence type="ECO:0000256" key="5">
    <source>
        <dbReference type="PIRSR" id="PIRSR000149-1"/>
    </source>
</evidence>
<evidence type="ECO:0000256" key="6">
    <source>
        <dbReference type="PIRSR" id="PIRSR000149-2"/>
    </source>
</evidence>
<dbReference type="GO" id="GO:0006006">
    <property type="term" value="P:glucose metabolic process"/>
    <property type="evidence" value="ECO:0007669"/>
    <property type="project" value="InterPro"/>
</dbReference>
<feature type="binding site" evidence="7">
    <location>
        <position position="37"/>
    </location>
    <ligand>
        <name>NAD(+)</name>
        <dbReference type="ChEBI" id="CHEBI:57540"/>
    </ligand>
</feature>
<dbReference type="NCBIfam" id="TIGR01534">
    <property type="entry name" value="GAPDH-I"/>
    <property type="match status" value="1"/>
</dbReference>
<accession>A0A845GQ21</accession>
<dbReference type="FunFam" id="3.30.360.10:FF:000002">
    <property type="entry name" value="Glyceraldehyde-3-phosphate dehydrogenase"/>
    <property type="match status" value="1"/>
</dbReference>
<feature type="binding site" evidence="7">
    <location>
        <begin position="12"/>
        <end position="13"/>
    </location>
    <ligand>
        <name>NAD(+)</name>
        <dbReference type="ChEBI" id="CHEBI:57540"/>
    </ligand>
</feature>
<keyword evidence="7" id="KW-0547">Nucleotide-binding</keyword>
<evidence type="ECO:0000313" key="12">
    <source>
        <dbReference type="Proteomes" id="UP000447355"/>
    </source>
</evidence>
<dbReference type="GO" id="GO:0016620">
    <property type="term" value="F:oxidoreductase activity, acting on the aldehyde or oxo group of donors, NAD or NADP as acceptor"/>
    <property type="evidence" value="ECO:0007669"/>
    <property type="project" value="InterPro"/>
</dbReference>
<evidence type="ECO:0000256" key="4">
    <source>
        <dbReference type="ARBA" id="ARBA00053147"/>
    </source>
</evidence>
<dbReference type="GO" id="GO:0050661">
    <property type="term" value="F:NADP binding"/>
    <property type="evidence" value="ECO:0007669"/>
    <property type="project" value="InterPro"/>
</dbReference>
<dbReference type="CDD" id="cd18126">
    <property type="entry name" value="GAPDH_I_C"/>
    <property type="match status" value="1"/>
</dbReference>
<evidence type="ECO:0000256" key="7">
    <source>
        <dbReference type="PIRSR" id="PIRSR000149-3"/>
    </source>
</evidence>
<proteinExistence type="inferred from homology"/>
<organism evidence="11 12">
    <name type="scientific">Duganella vulcania</name>
    <dbReference type="NCBI Taxonomy" id="2692166"/>
    <lineage>
        <taxon>Bacteria</taxon>
        <taxon>Pseudomonadati</taxon>
        <taxon>Pseudomonadota</taxon>
        <taxon>Betaproteobacteria</taxon>
        <taxon>Burkholderiales</taxon>
        <taxon>Oxalobacteraceae</taxon>
        <taxon>Telluria group</taxon>
        <taxon>Duganella</taxon>
    </lineage>
</organism>
<evidence type="ECO:0000256" key="1">
    <source>
        <dbReference type="ARBA" id="ARBA00007406"/>
    </source>
</evidence>
<comment type="subunit">
    <text evidence="2">Homotetramer.</text>
</comment>
<dbReference type="RefSeq" id="WP_161085160.1">
    <property type="nucleotide sequence ID" value="NZ_WWCX01000038.1"/>
</dbReference>
<evidence type="ECO:0000256" key="2">
    <source>
        <dbReference type="ARBA" id="ARBA00011881"/>
    </source>
</evidence>
<dbReference type="PRINTS" id="PR00078">
    <property type="entry name" value="G3PDHDRGNASE"/>
</dbReference>
<dbReference type="PIRSF" id="PIRSF000149">
    <property type="entry name" value="GAP_DH"/>
    <property type="match status" value="1"/>
</dbReference>
<evidence type="ECO:0000256" key="8">
    <source>
        <dbReference type="PIRSR" id="PIRSR000149-4"/>
    </source>
</evidence>
<dbReference type="SUPFAM" id="SSF55347">
    <property type="entry name" value="Glyceraldehyde-3-phosphate dehydrogenase-like, C-terminal domain"/>
    <property type="match status" value="1"/>
</dbReference>
<dbReference type="Pfam" id="PF02800">
    <property type="entry name" value="Gp_dh_C"/>
    <property type="match status" value="1"/>
</dbReference>
<keyword evidence="3" id="KW-0560">Oxidoreductase</keyword>
<feature type="active site" description="Nucleophile" evidence="5">
    <location>
        <position position="155"/>
    </location>
</feature>
<dbReference type="AlphaFoldDB" id="A0A845GQ21"/>
<feature type="binding site" evidence="6">
    <location>
        <begin position="154"/>
        <end position="156"/>
    </location>
    <ligand>
        <name>D-glyceraldehyde 3-phosphate</name>
        <dbReference type="ChEBI" id="CHEBI:59776"/>
    </ligand>
</feature>
<dbReference type="Proteomes" id="UP000447355">
    <property type="component" value="Unassembled WGS sequence"/>
</dbReference>
<evidence type="ECO:0000313" key="11">
    <source>
        <dbReference type="EMBL" id="MYM96091.1"/>
    </source>
</evidence>
<dbReference type="FunFam" id="3.40.50.720:FF:000001">
    <property type="entry name" value="Glyceraldehyde-3-phosphate dehydrogenase"/>
    <property type="match status" value="1"/>
</dbReference>
<sequence length="338" mass="35965">MPIRIAINGYGRIGRNTLRAFYEGGRRHDIEIVAINDLGSAEINAHLTRFDTTHGKFPGSVAVDGDTMIVEGDRIAVLSERDPACLPWKSLGIDVVLECTGRFASRHLASAHLAAGARRVVISAPAGAEVDATIVYGVNQEVLRPEHRVIAIGSCTTNCLGVIAKPLNDQIGIVAGSMTTIHAVTNDQVLTDVYHEDMRRARSALASMIPTKTGAAAAIGLVLPELEGRLDGFSIRVPTVDVCLLVLSFATGRPTSTSEINALMREAAQAGPLAGILKTNELSLVSSDFVHDSASAIVDLSLTKVIAGTHATVHAWYDNEWGFANRLLDNTQAFGTLP</sequence>
<dbReference type="InterPro" id="IPR036291">
    <property type="entry name" value="NAD(P)-bd_dom_sf"/>
</dbReference>
<name>A0A845GQ21_9BURK</name>
<dbReference type="SUPFAM" id="SSF51735">
    <property type="entry name" value="NAD(P)-binding Rossmann-fold domains"/>
    <property type="match status" value="1"/>
</dbReference>
<evidence type="ECO:0000259" key="10">
    <source>
        <dbReference type="SMART" id="SM00846"/>
    </source>
</evidence>
<dbReference type="InterPro" id="IPR020829">
    <property type="entry name" value="GlycerAld_3-P_DH_cat"/>
</dbReference>
<feature type="binding site" evidence="6">
    <location>
        <position position="236"/>
    </location>
    <ligand>
        <name>D-glyceraldehyde 3-phosphate</name>
        <dbReference type="ChEBI" id="CHEBI:59776"/>
    </ligand>
</feature>
<reference evidence="11" key="1">
    <citation type="submission" date="2019-12" db="EMBL/GenBank/DDBJ databases">
        <title>Novel species isolated from a subtropical stream in China.</title>
        <authorList>
            <person name="Lu H."/>
        </authorList>
    </citation>
    <scope>NUCLEOTIDE SEQUENCE [LARGE SCALE GENOMIC DNA]</scope>
    <source>
        <strain evidence="11">FT81W</strain>
    </source>
</reference>
<dbReference type="GO" id="GO:0051287">
    <property type="term" value="F:NAD binding"/>
    <property type="evidence" value="ECO:0007669"/>
    <property type="project" value="InterPro"/>
</dbReference>
<comment type="function">
    <text evidence="4">Could be involved in carbon fixation as a component of the Calvin cycle. Catalyzes the oxidative phosphorylation of glyceraldehyde 3-phosphate (G3P) to 1,3-bisphosphoglycerate (BPG) using the cofactor NAD. The first reaction step involves the formation of a hemiacetal intermediate between G3P and a cysteine residue, and this hemiacetal intermediate is then oxidized to a thioester, with concomitant reduction of NAD to NADH. The reduced NADH is then exchanged with the second NAD, and the thioester is attacked by a nucleophilic inorganic phosphate to produce BPG.</text>
</comment>
<feature type="site" description="Activates thiol group during catalysis" evidence="8">
    <location>
        <position position="182"/>
    </location>
</feature>
<feature type="domain" description="Glyceraldehyde 3-phosphate dehydrogenase NAD(P) binding" evidence="10">
    <location>
        <begin position="3"/>
        <end position="155"/>
    </location>
</feature>
<dbReference type="Gene3D" id="3.40.50.720">
    <property type="entry name" value="NAD(P)-binding Rossmann-like Domain"/>
    <property type="match status" value="1"/>
</dbReference>
<comment type="caution">
    <text evidence="11">The sequence shown here is derived from an EMBL/GenBank/DDBJ whole genome shotgun (WGS) entry which is preliminary data.</text>
</comment>
<feature type="binding site" evidence="7">
    <location>
        <position position="81"/>
    </location>
    <ligand>
        <name>NAD(+)</name>
        <dbReference type="ChEBI" id="CHEBI:57540"/>
    </ligand>
</feature>
<evidence type="ECO:0000256" key="9">
    <source>
        <dbReference type="RuleBase" id="RU000397"/>
    </source>
</evidence>
<dbReference type="EMBL" id="WWCX01000038">
    <property type="protein sequence ID" value="MYM96091.1"/>
    <property type="molecule type" value="Genomic_DNA"/>
</dbReference>
<gene>
    <name evidence="11" type="primary">gap</name>
    <name evidence="11" type="ORF">GTP90_19700</name>
</gene>
<protein>
    <submittedName>
        <fullName evidence="11">Type I glyceraldehyde-3-phosphate dehydrogenase</fullName>
    </submittedName>
</protein>
<dbReference type="Gene3D" id="3.30.360.10">
    <property type="entry name" value="Dihydrodipicolinate Reductase, domain 2"/>
    <property type="match status" value="1"/>
</dbReference>
<comment type="similarity">
    <text evidence="1 9">Belongs to the glyceraldehyde-3-phosphate dehydrogenase family.</text>
</comment>
<dbReference type="InterPro" id="IPR006424">
    <property type="entry name" value="Glyceraldehyde-3-P_DH_1"/>
</dbReference>
<dbReference type="SMART" id="SM00846">
    <property type="entry name" value="Gp_dh_N"/>
    <property type="match status" value="1"/>
</dbReference>
<evidence type="ECO:0000256" key="3">
    <source>
        <dbReference type="ARBA" id="ARBA00023002"/>
    </source>
</evidence>
<feature type="binding site" evidence="7">
    <location>
        <position position="123"/>
    </location>
    <ligand>
        <name>NAD(+)</name>
        <dbReference type="ChEBI" id="CHEBI:57540"/>
    </ligand>
</feature>
<keyword evidence="7" id="KW-0520">NAD</keyword>
<dbReference type="PANTHER" id="PTHR43148">
    <property type="entry name" value="GLYCERALDEHYDE-3-PHOSPHATE DEHYDROGENASE 2"/>
    <property type="match status" value="1"/>
</dbReference>
<feature type="binding site" evidence="7">
    <location>
        <position position="319"/>
    </location>
    <ligand>
        <name>NAD(+)</name>
        <dbReference type="ChEBI" id="CHEBI:57540"/>
    </ligand>
</feature>
<dbReference type="Pfam" id="PF00044">
    <property type="entry name" value="Gp_dh_N"/>
    <property type="match status" value="1"/>
</dbReference>
<feature type="binding site" evidence="6">
    <location>
        <begin position="213"/>
        <end position="214"/>
    </location>
    <ligand>
        <name>D-glyceraldehyde 3-phosphate</name>
        <dbReference type="ChEBI" id="CHEBI:59776"/>
    </ligand>
</feature>
<dbReference type="InterPro" id="IPR020831">
    <property type="entry name" value="GlycerAld/Erythrose_P_DH"/>
</dbReference>